<sequence length="221" mass="23506">MQSKLLLAAAAATGAMAFEMSGTLPRVLRRAGNDALEARDETACASVWMAHSTIVDDFPTEPTALATETNLDIPQITDPCVFPSITGQAGQIITSYSSALQSWQDVHITEIRDIYSACSDVPEVAHNFAMPKTNASESSPAAGRVASFNVDHTSLAGRCSCAYLIVASPTIMLSRMTDFTPFKTPPVSWGVRPTLPTIDAKSPNQKSSDEATTPSKARVPS</sequence>
<keyword evidence="2" id="KW-0732">Signal</keyword>
<gene>
    <name evidence="3" type="ORF">CNYM01_00110</name>
</gene>
<reference evidence="3 4" key="1">
    <citation type="submission" date="2014-02" db="EMBL/GenBank/DDBJ databases">
        <title>The genome sequence of Colletotrichum nymphaeae SA-01.</title>
        <authorList>
            <person name="Baroncelli R."/>
            <person name="Thon M.R."/>
        </authorList>
    </citation>
    <scope>NUCLEOTIDE SEQUENCE [LARGE SCALE GENOMIC DNA]</scope>
    <source>
        <strain evidence="3 4">SA-01</strain>
    </source>
</reference>
<feature type="chain" id="PRO_5007804951" description="Infection structure specific protein" evidence="2">
    <location>
        <begin position="18"/>
        <end position="221"/>
    </location>
</feature>
<evidence type="ECO:0008006" key="5">
    <source>
        <dbReference type="Google" id="ProtNLM"/>
    </source>
</evidence>
<evidence type="ECO:0000313" key="3">
    <source>
        <dbReference type="EMBL" id="KXH60633.1"/>
    </source>
</evidence>
<evidence type="ECO:0000256" key="2">
    <source>
        <dbReference type="SAM" id="SignalP"/>
    </source>
</evidence>
<dbReference type="AlphaFoldDB" id="A0A135UJQ9"/>
<organism evidence="3 4">
    <name type="scientific">Colletotrichum nymphaeae SA-01</name>
    <dbReference type="NCBI Taxonomy" id="1460502"/>
    <lineage>
        <taxon>Eukaryota</taxon>
        <taxon>Fungi</taxon>
        <taxon>Dikarya</taxon>
        <taxon>Ascomycota</taxon>
        <taxon>Pezizomycotina</taxon>
        <taxon>Sordariomycetes</taxon>
        <taxon>Hypocreomycetidae</taxon>
        <taxon>Glomerellales</taxon>
        <taxon>Glomerellaceae</taxon>
        <taxon>Colletotrichum</taxon>
        <taxon>Colletotrichum acutatum species complex</taxon>
    </lineage>
</organism>
<dbReference type="Proteomes" id="UP000070054">
    <property type="component" value="Unassembled WGS sequence"/>
</dbReference>
<feature type="region of interest" description="Disordered" evidence="1">
    <location>
        <begin position="193"/>
        <end position="221"/>
    </location>
</feature>
<proteinExistence type="predicted"/>
<protein>
    <recommendedName>
        <fullName evidence="5">Infection structure specific protein</fullName>
    </recommendedName>
</protein>
<name>A0A135UJQ9_9PEZI</name>
<feature type="signal peptide" evidence="2">
    <location>
        <begin position="1"/>
        <end position="17"/>
    </location>
</feature>
<feature type="compositionally biased region" description="Polar residues" evidence="1">
    <location>
        <begin position="202"/>
        <end position="215"/>
    </location>
</feature>
<dbReference type="EMBL" id="JEMN01000491">
    <property type="protein sequence ID" value="KXH60633.1"/>
    <property type="molecule type" value="Genomic_DNA"/>
</dbReference>
<comment type="caution">
    <text evidence="3">The sequence shown here is derived from an EMBL/GenBank/DDBJ whole genome shotgun (WGS) entry which is preliminary data.</text>
</comment>
<dbReference type="OrthoDB" id="4845881at2759"/>
<evidence type="ECO:0000256" key="1">
    <source>
        <dbReference type="SAM" id="MobiDB-lite"/>
    </source>
</evidence>
<evidence type="ECO:0000313" key="4">
    <source>
        <dbReference type="Proteomes" id="UP000070054"/>
    </source>
</evidence>
<accession>A0A135UJQ9</accession>
<keyword evidence="4" id="KW-1185">Reference proteome</keyword>